<dbReference type="GO" id="GO:0005829">
    <property type="term" value="C:cytosol"/>
    <property type="evidence" value="ECO:0007669"/>
    <property type="project" value="TreeGrafter"/>
</dbReference>
<dbReference type="InterPro" id="IPR036388">
    <property type="entry name" value="WH-like_DNA-bd_sf"/>
</dbReference>
<dbReference type="InterPro" id="IPR005119">
    <property type="entry name" value="LysR_subst-bd"/>
</dbReference>
<dbReference type="GO" id="GO:0003700">
    <property type="term" value="F:DNA-binding transcription factor activity"/>
    <property type="evidence" value="ECO:0007669"/>
    <property type="project" value="InterPro"/>
</dbReference>
<reference evidence="6" key="2">
    <citation type="submission" date="2020-09" db="EMBL/GenBank/DDBJ databases">
        <authorList>
            <person name="Sun Q."/>
            <person name="Sedlacek I."/>
        </authorList>
    </citation>
    <scope>NUCLEOTIDE SEQUENCE</scope>
    <source>
        <strain evidence="6">CCM 7897</strain>
    </source>
</reference>
<comment type="similarity">
    <text evidence="1">Belongs to the LysR transcriptional regulatory family.</text>
</comment>
<dbReference type="AlphaFoldDB" id="A0A917BUJ3"/>
<name>A0A917BUJ3_9HYPH</name>
<dbReference type="Gene3D" id="1.10.10.10">
    <property type="entry name" value="Winged helix-like DNA-binding domain superfamily/Winged helix DNA-binding domain"/>
    <property type="match status" value="1"/>
</dbReference>
<evidence type="ECO:0000256" key="3">
    <source>
        <dbReference type="ARBA" id="ARBA00023125"/>
    </source>
</evidence>
<keyword evidence="3" id="KW-0238">DNA-binding</keyword>
<dbReference type="InterPro" id="IPR000847">
    <property type="entry name" value="LysR_HTH_N"/>
</dbReference>
<evidence type="ECO:0000259" key="5">
    <source>
        <dbReference type="PROSITE" id="PS50931"/>
    </source>
</evidence>
<dbReference type="SUPFAM" id="SSF53850">
    <property type="entry name" value="Periplasmic binding protein-like II"/>
    <property type="match status" value="1"/>
</dbReference>
<evidence type="ECO:0000256" key="2">
    <source>
        <dbReference type="ARBA" id="ARBA00023015"/>
    </source>
</evidence>
<dbReference type="PROSITE" id="PS50931">
    <property type="entry name" value="HTH_LYSR"/>
    <property type="match status" value="1"/>
</dbReference>
<sequence length="307" mass="33662">MRFDLTDLRIFLSALDSGSLTASAAENNVVVAAVSARIKRLEAAFGLELFERTGRGIRPTMAGDMFARRARVIVDDARRAEAELQEFADGRSGHVRLLSNTNMLAEHMPQALGAFLAAHPDIRVSVQDRPSLEVVSLLKTGEADMGIVAVPVDMTGLERVPFVSDRLVLAVPHGFAHDDGEIAFSRILDLNFIGLQDTAALTQFLRRIAKEIGRPLTFRMQMNSFEEVCRMVEAGAGVAVIPESAARRYPAFMAIRALAISDAWAERELYLCARNVQQLPGFAQVLFHHLVAYVAQRARDAEVFGGA</sequence>
<dbReference type="Pfam" id="PF03466">
    <property type="entry name" value="LysR_substrate"/>
    <property type="match status" value="1"/>
</dbReference>
<dbReference type="Proteomes" id="UP000606044">
    <property type="component" value="Unassembled WGS sequence"/>
</dbReference>
<dbReference type="Gene3D" id="3.40.190.290">
    <property type="match status" value="1"/>
</dbReference>
<dbReference type="InterPro" id="IPR036390">
    <property type="entry name" value="WH_DNA-bd_sf"/>
</dbReference>
<proteinExistence type="inferred from homology"/>
<evidence type="ECO:0000313" key="6">
    <source>
        <dbReference type="EMBL" id="GGF57233.1"/>
    </source>
</evidence>
<dbReference type="InterPro" id="IPR050950">
    <property type="entry name" value="HTH-type_LysR_regulators"/>
</dbReference>
<reference evidence="6" key="1">
    <citation type="journal article" date="2014" name="Int. J. Syst. Evol. Microbiol.">
        <title>Complete genome sequence of Corynebacterium casei LMG S-19264T (=DSM 44701T), isolated from a smear-ripened cheese.</title>
        <authorList>
            <consortium name="US DOE Joint Genome Institute (JGI-PGF)"/>
            <person name="Walter F."/>
            <person name="Albersmeier A."/>
            <person name="Kalinowski J."/>
            <person name="Ruckert C."/>
        </authorList>
    </citation>
    <scope>NUCLEOTIDE SEQUENCE</scope>
    <source>
        <strain evidence="6">CCM 7897</strain>
    </source>
</reference>
<organism evidence="6 7">
    <name type="scientific">Azorhizobium oxalatiphilum</name>
    <dbReference type="NCBI Taxonomy" id="980631"/>
    <lineage>
        <taxon>Bacteria</taxon>
        <taxon>Pseudomonadati</taxon>
        <taxon>Pseudomonadota</taxon>
        <taxon>Alphaproteobacteria</taxon>
        <taxon>Hyphomicrobiales</taxon>
        <taxon>Xanthobacteraceae</taxon>
        <taxon>Azorhizobium</taxon>
    </lineage>
</organism>
<evidence type="ECO:0000313" key="7">
    <source>
        <dbReference type="Proteomes" id="UP000606044"/>
    </source>
</evidence>
<dbReference type="EMBL" id="BMCT01000001">
    <property type="protein sequence ID" value="GGF57233.1"/>
    <property type="molecule type" value="Genomic_DNA"/>
</dbReference>
<keyword evidence="4" id="KW-0804">Transcription</keyword>
<gene>
    <name evidence="6" type="ORF">GCM10007301_16180</name>
</gene>
<dbReference type="RefSeq" id="WP_188576980.1">
    <property type="nucleotide sequence ID" value="NZ_BMCT01000001.1"/>
</dbReference>
<evidence type="ECO:0000256" key="1">
    <source>
        <dbReference type="ARBA" id="ARBA00009437"/>
    </source>
</evidence>
<dbReference type="SUPFAM" id="SSF46785">
    <property type="entry name" value="Winged helix' DNA-binding domain"/>
    <property type="match status" value="1"/>
</dbReference>
<dbReference type="GO" id="GO:0003677">
    <property type="term" value="F:DNA binding"/>
    <property type="evidence" value="ECO:0007669"/>
    <property type="project" value="UniProtKB-KW"/>
</dbReference>
<keyword evidence="2" id="KW-0805">Transcription regulation</keyword>
<evidence type="ECO:0000256" key="4">
    <source>
        <dbReference type="ARBA" id="ARBA00023163"/>
    </source>
</evidence>
<protein>
    <submittedName>
        <fullName evidence="6">LysR family transcriptional regulator</fullName>
    </submittedName>
</protein>
<accession>A0A917BUJ3</accession>
<comment type="caution">
    <text evidence="6">The sequence shown here is derived from an EMBL/GenBank/DDBJ whole genome shotgun (WGS) entry which is preliminary data.</text>
</comment>
<keyword evidence="7" id="KW-1185">Reference proteome</keyword>
<dbReference type="PANTHER" id="PTHR30419:SF2">
    <property type="entry name" value="LYSR FAMILY TRANSCRIPTIONAL REGULATOR"/>
    <property type="match status" value="1"/>
</dbReference>
<dbReference type="CDD" id="cd08421">
    <property type="entry name" value="PBP2_LTTR_like_1"/>
    <property type="match status" value="1"/>
</dbReference>
<feature type="domain" description="HTH lysR-type" evidence="5">
    <location>
        <begin position="3"/>
        <end position="60"/>
    </location>
</feature>
<dbReference type="Pfam" id="PF00126">
    <property type="entry name" value="HTH_1"/>
    <property type="match status" value="1"/>
</dbReference>
<dbReference type="PANTHER" id="PTHR30419">
    <property type="entry name" value="HTH-TYPE TRANSCRIPTIONAL REGULATOR YBHD"/>
    <property type="match status" value="1"/>
</dbReference>